<evidence type="ECO:0000313" key="2">
    <source>
        <dbReference type="EMBL" id="EMG49041.1"/>
    </source>
</evidence>
<dbReference type="OMA" id="AWFLIDY"/>
<comment type="caution">
    <text evidence="2">The sequence shown here is derived from an EMBL/GenBank/DDBJ whole genome shotgun (WGS) entry which is preliminary data.</text>
</comment>
<dbReference type="Pfam" id="PF10521">
    <property type="entry name" value="Tti2"/>
    <property type="match status" value="1"/>
</dbReference>
<sequence>MNQLFDTSHPPSYYTGILKNIDRSPSYELVKALSYHADPNLQWCSSENAQIVNSILDSFDYHPFIPQLIHQFKETSKRIIKRTGLNTVISSEPDNSVLLSQAWFLIDYGYNEEVSVLATLSAIDFLSQSIPSKIQAFKLLDHLPQLNESLMKDLKKAIKSCLVHVPPITPFEQSLDLLTHAYSWIYKLNVSNIDNIETISTILSTLNSSPIQHFLLEQLSKFVTRLGIDVFISTSKIFYTLNQLILSIDSRTENIVLALKIEQDIIDLNHEFLLTYTYDFIGAWTIVSKRGNPTIQTQLSQNVSSLKKLAKDEHEISELCTYIVL</sequence>
<gene>
    <name evidence="2" type="ORF">G210_0285</name>
</gene>
<dbReference type="OrthoDB" id="6417021at2759"/>
<comment type="similarity">
    <text evidence="1">Belongs to the TTI2 family.</text>
</comment>
<name>M3IR93_CANMX</name>
<protein>
    <submittedName>
        <fullName evidence="2">Uncharacterized protein</fullName>
    </submittedName>
</protein>
<dbReference type="InterPro" id="IPR018870">
    <property type="entry name" value="Tti2"/>
</dbReference>
<dbReference type="GO" id="GO:0110078">
    <property type="term" value="C:TTT Hsp90 cochaperone complex"/>
    <property type="evidence" value="ECO:0007669"/>
    <property type="project" value="InterPro"/>
</dbReference>
<evidence type="ECO:0000256" key="1">
    <source>
        <dbReference type="ARBA" id="ARBA00034736"/>
    </source>
</evidence>
<dbReference type="EMBL" id="AOGT01000851">
    <property type="protein sequence ID" value="EMG49041.1"/>
    <property type="molecule type" value="Genomic_DNA"/>
</dbReference>
<keyword evidence="3" id="KW-1185">Reference proteome</keyword>
<evidence type="ECO:0000313" key="3">
    <source>
        <dbReference type="Proteomes" id="UP000011777"/>
    </source>
</evidence>
<organism evidence="2 3">
    <name type="scientific">Candida maltosa (strain Xu316)</name>
    <name type="common">Yeast</name>
    <dbReference type="NCBI Taxonomy" id="1245528"/>
    <lineage>
        <taxon>Eukaryota</taxon>
        <taxon>Fungi</taxon>
        <taxon>Dikarya</taxon>
        <taxon>Ascomycota</taxon>
        <taxon>Saccharomycotina</taxon>
        <taxon>Pichiomycetes</taxon>
        <taxon>Debaryomycetaceae</taxon>
        <taxon>Candida/Lodderomyces clade</taxon>
        <taxon>Candida</taxon>
    </lineage>
</organism>
<dbReference type="AlphaFoldDB" id="M3IR93"/>
<proteinExistence type="inferred from homology"/>
<accession>M3IR93</accession>
<reference evidence="2 3" key="1">
    <citation type="submission" date="2013-02" db="EMBL/GenBank/DDBJ databases">
        <title>Genome sequence of Candida maltosa Xu316, a potential industrial strain for xylitol and ethanol production.</title>
        <authorList>
            <person name="Yu J."/>
            <person name="Wang Q."/>
            <person name="Geng X."/>
            <person name="Bao W."/>
            <person name="He P."/>
            <person name="Cai J."/>
        </authorList>
    </citation>
    <scope>NUCLEOTIDE SEQUENCE [LARGE SCALE GENOMIC DNA]</scope>
    <source>
        <strain evidence="3">Xu316</strain>
    </source>
</reference>
<dbReference type="Proteomes" id="UP000011777">
    <property type="component" value="Unassembled WGS sequence"/>
</dbReference>
<dbReference type="HOGENOM" id="CLU_855292_0_0_1"/>